<dbReference type="Gene3D" id="3.40.50.10140">
    <property type="entry name" value="Toll/interleukin-1 receptor homology (TIR) domain"/>
    <property type="match status" value="1"/>
</dbReference>
<gene>
    <name evidence="3" type="ORF">SAMN05216550_13616</name>
</gene>
<dbReference type="AlphaFoldDB" id="A0AAQ1JYJ9"/>
<evidence type="ECO:0000313" key="3">
    <source>
        <dbReference type="EMBL" id="SEK15273.1"/>
    </source>
</evidence>
<feature type="compositionally biased region" description="Polar residues" evidence="1">
    <location>
        <begin position="152"/>
        <end position="165"/>
    </location>
</feature>
<proteinExistence type="predicted"/>
<evidence type="ECO:0000256" key="1">
    <source>
        <dbReference type="SAM" id="MobiDB-lite"/>
    </source>
</evidence>
<dbReference type="InterPro" id="IPR000157">
    <property type="entry name" value="TIR_dom"/>
</dbReference>
<dbReference type="InterPro" id="IPR035897">
    <property type="entry name" value="Toll_tir_struct_dom_sf"/>
</dbReference>
<feature type="domain" description="TIR" evidence="2">
    <location>
        <begin position="1"/>
        <end position="142"/>
    </location>
</feature>
<dbReference type="GO" id="GO:0007165">
    <property type="term" value="P:signal transduction"/>
    <property type="evidence" value="ECO:0007669"/>
    <property type="project" value="InterPro"/>
</dbReference>
<dbReference type="SUPFAM" id="SSF52200">
    <property type="entry name" value="Toll/Interleukin receptor TIR domain"/>
    <property type="match status" value="1"/>
</dbReference>
<dbReference type="SMART" id="SM00255">
    <property type="entry name" value="TIR"/>
    <property type="match status" value="1"/>
</dbReference>
<feature type="region of interest" description="Disordered" evidence="1">
    <location>
        <begin position="146"/>
        <end position="180"/>
    </location>
</feature>
<evidence type="ECO:0000313" key="4">
    <source>
        <dbReference type="Proteomes" id="UP000183529"/>
    </source>
</evidence>
<reference evidence="3 4" key="1">
    <citation type="submission" date="2016-10" db="EMBL/GenBank/DDBJ databases">
        <authorList>
            <person name="Varghese N."/>
            <person name="Submissions S."/>
        </authorList>
    </citation>
    <scope>NUCLEOTIDE SEQUENCE [LARGE SCALE GENOMIC DNA]</scope>
    <source>
        <strain evidence="3 4">LMG 22274</strain>
    </source>
</reference>
<evidence type="ECO:0000259" key="2">
    <source>
        <dbReference type="PROSITE" id="PS50104"/>
    </source>
</evidence>
<dbReference type="Proteomes" id="UP000183529">
    <property type="component" value="Unassembled WGS sequence"/>
</dbReference>
<protein>
    <submittedName>
        <fullName evidence="3">TIR domain-containing protein</fullName>
    </submittedName>
</protein>
<comment type="caution">
    <text evidence="3">The sequence shown here is derived from an EMBL/GenBank/DDBJ whole genome shotgun (WGS) entry which is preliminary data.</text>
</comment>
<sequence>MIRAFVSYCHADEQYRAELEKHLSLLRRQGVVDIWSDHRIPPGGEIEAHISTELDAADLIILLVSSDFMNSDYCFGIEMQRAMERHQAGSAIVVPIIVRPCDWTSSLLGGLKALPKDAKPVVKWPTLDDAFVDIVQSLRKLLVAKTGGTPRPVSNSPVQQSSDQVASVAPPRPRSGSLSLPREFRDIDRDNFVMEAFNYVAVFFENSLEELAPRNPGYEGRFRRTSETGFTGTIYRDGKRVAGCYIRITHSYGSRGQIGYSGNDNPQDNSFNEILSVETDEQSMYLKGMMTNRSGRDQKLTHEGVAEQLWQLFIERVR</sequence>
<dbReference type="Pfam" id="PF13676">
    <property type="entry name" value="TIR_2"/>
    <property type="match status" value="1"/>
</dbReference>
<dbReference type="EMBL" id="FNZM01000036">
    <property type="protein sequence ID" value="SEK15273.1"/>
    <property type="molecule type" value="Genomic_DNA"/>
</dbReference>
<dbReference type="PROSITE" id="PS50104">
    <property type="entry name" value="TIR"/>
    <property type="match status" value="1"/>
</dbReference>
<organism evidence="3 4">
    <name type="scientific">Paraburkholderia tropica</name>
    <dbReference type="NCBI Taxonomy" id="92647"/>
    <lineage>
        <taxon>Bacteria</taxon>
        <taxon>Pseudomonadati</taxon>
        <taxon>Pseudomonadota</taxon>
        <taxon>Betaproteobacteria</taxon>
        <taxon>Burkholderiales</taxon>
        <taxon>Burkholderiaceae</taxon>
        <taxon>Paraburkholderia</taxon>
    </lineage>
</organism>
<accession>A0AAQ1JYJ9</accession>
<name>A0AAQ1JYJ9_9BURK</name>